<accession>A0A4V1LGA3</accession>
<dbReference type="PROSITE" id="PS50975">
    <property type="entry name" value="ATP_GRASP"/>
    <property type="match status" value="1"/>
</dbReference>
<sequence length="462" mass="53873">MFIRKIIVQVDKNGNFESSNQIRISKSLCRKWDLHHNNQIQFQFGNQIELVTIVETLSFKMPTIEISLPLAEKISIPFEILPIHCLYKQEENILKIGPIITCITNQMYHEDTKFGSMTSFFEELARFAKRHHILFYIKPLLKKNEPTCGFSFQNEQWEQYVFPDPDAVYNRIGSRSFEASDIYKDFIASLQENQIHFFNHCFLDKWEIHEALSSFPEMAPYLPKTTLFSDYDTFTELLTIYPFIFVKPVNGSQGRQILKIEKVEDKYLVFYSSISQENSTTFHSSYLLFKRLKERLTKKTFIVQQGIDLIKYEEDRPLDFRILCIKNEEGLWKVISSVARISPKEKMVSNLAQGGEQKRPLEVLTTMFDEKLAKQYVKLMGELAVEVCNLISESYDGLFGELGIDIGLDKEGKLWIIEVNSKPSKVDDEPSERIRPSTKSIIAYLAHLSGYPLQKSEKRKER</sequence>
<dbReference type="AlphaFoldDB" id="A0A4V1LGA3"/>
<evidence type="ECO:0000313" key="4">
    <source>
        <dbReference type="Proteomes" id="UP000290649"/>
    </source>
</evidence>
<comment type="caution">
    <text evidence="3">The sequence shown here is derived from an EMBL/GenBank/DDBJ whole genome shotgun (WGS) entry which is preliminary data.</text>
</comment>
<evidence type="ECO:0000256" key="1">
    <source>
        <dbReference type="PROSITE-ProRule" id="PRU00409"/>
    </source>
</evidence>
<dbReference type="OrthoDB" id="7869153at2"/>
<gene>
    <name evidence="3" type="ORF">DS745_13405</name>
</gene>
<evidence type="ECO:0000313" key="3">
    <source>
        <dbReference type="EMBL" id="RXI99871.1"/>
    </source>
</evidence>
<dbReference type="GO" id="GO:0016879">
    <property type="term" value="F:ligase activity, forming carbon-nitrogen bonds"/>
    <property type="evidence" value="ECO:0007669"/>
    <property type="project" value="TreeGrafter"/>
</dbReference>
<dbReference type="SUPFAM" id="SSF56059">
    <property type="entry name" value="Glutathione synthetase ATP-binding domain-like"/>
    <property type="match status" value="1"/>
</dbReference>
<keyword evidence="1" id="KW-0067">ATP-binding</keyword>
<dbReference type="Gene3D" id="3.30.470.20">
    <property type="entry name" value="ATP-grasp fold, B domain"/>
    <property type="match status" value="1"/>
</dbReference>
<keyword evidence="1" id="KW-0547">Nucleotide-binding</keyword>
<organism evidence="3 4">
    <name type="scientific">Anaerobacillus alkaliphilus</name>
    <dbReference type="NCBI Taxonomy" id="1548597"/>
    <lineage>
        <taxon>Bacteria</taxon>
        <taxon>Bacillati</taxon>
        <taxon>Bacillota</taxon>
        <taxon>Bacilli</taxon>
        <taxon>Bacillales</taxon>
        <taxon>Bacillaceae</taxon>
        <taxon>Anaerobacillus</taxon>
    </lineage>
</organism>
<name>A0A4V1LGA3_9BACI</name>
<dbReference type="Pfam" id="PF14398">
    <property type="entry name" value="ATPgrasp_YheCD"/>
    <property type="match status" value="1"/>
</dbReference>
<dbReference type="InterPro" id="IPR026838">
    <property type="entry name" value="YheC/D"/>
</dbReference>
<dbReference type="EMBL" id="QOUX01000042">
    <property type="protein sequence ID" value="RXI99871.1"/>
    <property type="molecule type" value="Genomic_DNA"/>
</dbReference>
<dbReference type="PANTHER" id="PTHR21621:SF0">
    <property type="entry name" value="BETA-CITRYLGLUTAMATE SYNTHASE B-RELATED"/>
    <property type="match status" value="1"/>
</dbReference>
<keyword evidence="4" id="KW-1185">Reference proteome</keyword>
<dbReference type="InterPro" id="IPR011761">
    <property type="entry name" value="ATP-grasp"/>
</dbReference>
<evidence type="ECO:0000259" key="2">
    <source>
        <dbReference type="PROSITE" id="PS50975"/>
    </source>
</evidence>
<dbReference type="PANTHER" id="PTHR21621">
    <property type="entry name" value="RIBOSOMAL PROTEIN S6 MODIFICATION PROTEIN"/>
    <property type="match status" value="1"/>
</dbReference>
<feature type="domain" description="ATP-grasp" evidence="2">
    <location>
        <begin position="212"/>
        <end position="450"/>
    </location>
</feature>
<dbReference type="GO" id="GO:0046872">
    <property type="term" value="F:metal ion binding"/>
    <property type="evidence" value="ECO:0007669"/>
    <property type="project" value="InterPro"/>
</dbReference>
<dbReference type="Proteomes" id="UP000290649">
    <property type="component" value="Unassembled WGS sequence"/>
</dbReference>
<protein>
    <submittedName>
        <fullName evidence="3">YheC/YheD family protein</fullName>
    </submittedName>
</protein>
<dbReference type="GO" id="GO:0005737">
    <property type="term" value="C:cytoplasm"/>
    <property type="evidence" value="ECO:0007669"/>
    <property type="project" value="TreeGrafter"/>
</dbReference>
<reference evidence="3 4" key="1">
    <citation type="journal article" date="2019" name="Int. J. Syst. Evol. Microbiol.">
        <title>Anaerobacillus alkaliphilus sp. nov., a novel alkaliphilic and moderately halophilic bacterium.</title>
        <authorList>
            <person name="Borsodi A.K."/>
            <person name="Aszalos J.M."/>
            <person name="Bihari P."/>
            <person name="Nagy I."/>
            <person name="Schumann P."/>
            <person name="Sproer C."/>
            <person name="Kovacs A.L."/>
            <person name="Boka K."/>
            <person name="Dobosy P."/>
            <person name="Ovari M."/>
            <person name="Szili-Kovacs T."/>
            <person name="Toth E."/>
        </authorList>
    </citation>
    <scope>NUCLEOTIDE SEQUENCE [LARGE SCALE GENOMIC DNA]</scope>
    <source>
        <strain evidence="3 4">B16-10</strain>
    </source>
</reference>
<proteinExistence type="predicted"/>
<dbReference type="GO" id="GO:0005524">
    <property type="term" value="F:ATP binding"/>
    <property type="evidence" value="ECO:0007669"/>
    <property type="project" value="UniProtKB-UniRule"/>
</dbReference>
<dbReference type="RefSeq" id="WP_129078727.1">
    <property type="nucleotide sequence ID" value="NZ_QOUX01000042.1"/>
</dbReference>